<evidence type="ECO:0000256" key="1">
    <source>
        <dbReference type="ARBA" id="ARBA00004496"/>
    </source>
</evidence>
<organism evidence="7 8">
    <name type="scientific">Musa balbisiana</name>
    <name type="common">Banana</name>
    <dbReference type="NCBI Taxonomy" id="52838"/>
    <lineage>
        <taxon>Eukaryota</taxon>
        <taxon>Viridiplantae</taxon>
        <taxon>Streptophyta</taxon>
        <taxon>Embryophyta</taxon>
        <taxon>Tracheophyta</taxon>
        <taxon>Spermatophyta</taxon>
        <taxon>Magnoliopsida</taxon>
        <taxon>Liliopsida</taxon>
        <taxon>Zingiberales</taxon>
        <taxon>Musaceae</taxon>
        <taxon>Musa</taxon>
    </lineage>
</organism>
<dbReference type="Pfam" id="PF13499">
    <property type="entry name" value="EF-hand_7"/>
    <property type="match status" value="1"/>
</dbReference>
<evidence type="ECO:0000256" key="3">
    <source>
        <dbReference type="ARBA" id="ARBA00022723"/>
    </source>
</evidence>
<dbReference type="InterPro" id="IPR011992">
    <property type="entry name" value="EF-hand-dom_pair"/>
</dbReference>
<accession>A0A4S8JXQ6</accession>
<dbReference type="PANTHER" id="PTHR46212:SF3">
    <property type="entry name" value="GH27120P"/>
    <property type="match status" value="1"/>
</dbReference>
<feature type="domain" description="EF-hand" evidence="6">
    <location>
        <begin position="38"/>
        <end position="73"/>
    </location>
</feature>
<dbReference type="Gene3D" id="1.10.238.10">
    <property type="entry name" value="EF-hand"/>
    <property type="match status" value="1"/>
</dbReference>
<dbReference type="SMART" id="SM00054">
    <property type="entry name" value="EFh"/>
    <property type="match status" value="2"/>
</dbReference>
<keyword evidence="8" id="KW-1185">Reference proteome</keyword>
<evidence type="ECO:0000313" key="7">
    <source>
        <dbReference type="EMBL" id="THU67091.1"/>
    </source>
</evidence>
<evidence type="ECO:0000256" key="2">
    <source>
        <dbReference type="ARBA" id="ARBA00022490"/>
    </source>
</evidence>
<keyword evidence="3" id="KW-0479">Metal-binding</keyword>
<reference evidence="7 8" key="1">
    <citation type="journal article" date="2019" name="Nat. Plants">
        <title>Genome sequencing of Musa balbisiana reveals subgenome evolution and function divergence in polyploid bananas.</title>
        <authorList>
            <person name="Yao X."/>
        </authorList>
    </citation>
    <scope>NUCLEOTIDE SEQUENCE [LARGE SCALE GENOMIC DNA]</scope>
    <source>
        <strain evidence="8">cv. DH-PKW</strain>
        <tissue evidence="7">Leaves</tissue>
    </source>
</reference>
<dbReference type="GO" id="GO:0005509">
    <property type="term" value="F:calcium ion binding"/>
    <property type="evidence" value="ECO:0007669"/>
    <property type="project" value="InterPro"/>
</dbReference>
<evidence type="ECO:0000256" key="4">
    <source>
        <dbReference type="ARBA" id="ARBA00022737"/>
    </source>
</evidence>
<proteinExistence type="predicted"/>
<dbReference type="InterPro" id="IPR002048">
    <property type="entry name" value="EF_hand_dom"/>
</dbReference>
<dbReference type="InterPro" id="IPR018247">
    <property type="entry name" value="EF_Hand_1_Ca_BS"/>
</dbReference>
<dbReference type="STRING" id="52838.A0A4S8JXQ6"/>
<evidence type="ECO:0000313" key="8">
    <source>
        <dbReference type="Proteomes" id="UP000317650"/>
    </source>
</evidence>
<dbReference type="AlphaFoldDB" id="A0A4S8JXQ6"/>
<gene>
    <name evidence="7" type="ORF">C4D60_Mb05t21000</name>
</gene>
<protein>
    <recommendedName>
        <fullName evidence="6">EF-hand domain-containing protein</fullName>
    </recommendedName>
</protein>
<dbReference type="GO" id="GO:0005737">
    <property type="term" value="C:cytoplasm"/>
    <property type="evidence" value="ECO:0007669"/>
    <property type="project" value="UniProtKB-SubCell"/>
</dbReference>
<comment type="subcellular location">
    <subcellularLocation>
        <location evidence="1">Cytoplasm</location>
    </subcellularLocation>
</comment>
<keyword evidence="4" id="KW-0677">Repeat</keyword>
<keyword evidence="2" id="KW-0963">Cytoplasm</keyword>
<keyword evidence="5" id="KW-0106">Calcium</keyword>
<dbReference type="PANTHER" id="PTHR46212">
    <property type="entry name" value="PEFLIN"/>
    <property type="match status" value="1"/>
</dbReference>
<dbReference type="Proteomes" id="UP000317650">
    <property type="component" value="Chromosome 5"/>
</dbReference>
<sequence length="128" mass="14103">MENATVLREWFERVDSNRSGNITALQLQGALSVGNLDFSLSIVQQMIRMYDFDGNGTMNFEEFVALNKFLLKVQNLFTVLERTVPPMASDITVSIAWRTGRSQGMGELRPLPASVSAGCVGSNEEAVV</sequence>
<dbReference type="EMBL" id="PYDT01000003">
    <property type="protein sequence ID" value="THU67091.1"/>
    <property type="molecule type" value="Genomic_DNA"/>
</dbReference>
<dbReference type="PROSITE" id="PS00018">
    <property type="entry name" value="EF_HAND_1"/>
    <property type="match status" value="1"/>
</dbReference>
<evidence type="ECO:0000256" key="5">
    <source>
        <dbReference type="ARBA" id="ARBA00022837"/>
    </source>
</evidence>
<evidence type="ECO:0000259" key="6">
    <source>
        <dbReference type="PROSITE" id="PS50222"/>
    </source>
</evidence>
<dbReference type="PROSITE" id="PS50222">
    <property type="entry name" value="EF_HAND_2"/>
    <property type="match status" value="2"/>
</dbReference>
<dbReference type="GO" id="GO:0048306">
    <property type="term" value="F:calcium-dependent protein binding"/>
    <property type="evidence" value="ECO:0007669"/>
    <property type="project" value="UniProtKB-ARBA"/>
</dbReference>
<dbReference type="SUPFAM" id="SSF47473">
    <property type="entry name" value="EF-hand"/>
    <property type="match status" value="1"/>
</dbReference>
<dbReference type="InterPro" id="IPR051426">
    <property type="entry name" value="Peflin/Sorcin_CaBP"/>
</dbReference>
<name>A0A4S8JXQ6_MUSBA</name>
<comment type="caution">
    <text evidence="7">The sequence shown here is derived from an EMBL/GenBank/DDBJ whole genome shotgun (WGS) entry which is preliminary data.</text>
</comment>
<feature type="domain" description="EF-hand" evidence="6">
    <location>
        <begin position="2"/>
        <end position="37"/>
    </location>
</feature>